<comment type="caution">
    <text evidence="1">The sequence shown here is derived from an EMBL/GenBank/DDBJ whole genome shotgun (WGS) entry which is preliminary data.</text>
</comment>
<protein>
    <submittedName>
        <fullName evidence="1">Uncharacterized protein</fullName>
    </submittedName>
</protein>
<accession>A0A2I1HS15</accession>
<dbReference type="VEuPathDB" id="FungiDB:RhiirFUN_023949"/>
<reference evidence="1 2" key="1">
    <citation type="submission" date="2015-10" db="EMBL/GenBank/DDBJ databases">
        <title>Genome analyses suggest a sexual origin of heterokaryosis in a supposedly ancient asexual fungus.</title>
        <authorList>
            <person name="Ropars J."/>
            <person name="Sedzielewska K."/>
            <person name="Noel J."/>
            <person name="Charron P."/>
            <person name="Farinelli L."/>
            <person name="Marton T."/>
            <person name="Kruger M."/>
            <person name="Pelin A."/>
            <person name="Brachmann A."/>
            <person name="Corradi N."/>
        </authorList>
    </citation>
    <scope>NUCLEOTIDE SEQUENCE [LARGE SCALE GENOMIC DNA]</scope>
    <source>
        <strain evidence="1 2">A4</strain>
    </source>
</reference>
<keyword evidence="2" id="KW-1185">Reference proteome</keyword>
<dbReference type="Proteomes" id="UP000234323">
    <property type="component" value="Unassembled WGS sequence"/>
</dbReference>
<dbReference type="VEuPathDB" id="FungiDB:RhiirA1_464203"/>
<dbReference type="EMBL" id="LLXI01005701">
    <property type="protein sequence ID" value="PKY61679.1"/>
    <property type="molecule type" value="Genomic_DNA"/>
</dbReference>
<evidence type="ECO:0000313" key="2">
    <source>
        <dbReference type="Proteomes" id="UP000234323"/>
    </source>
</evidence>
<dbReference type="AlphaFoldDB" id="A0A2I1HS15"/>
<sequence length="251" mass="27569">MNLIPLFVPSTSPSATFNKICSDFNELSELFLSSPSLLSRSEKKAFRRTLVKRSPSVDLSFNCSGSTRNFLSPKITPPAVTPAFTPDDYQDDSPDMALDPAIQSVLRDPAFQRICSTGPNRYTYGSDGEIDECLLPDYSVQPFPTICNNISSNSAHSLQSFAYDDEDGLSTYVPSELIGVSQLMSDTGLPFAAATRLVNKLPGLYAHAKAMYASPPDVTLRQVDSFIDFDDLLCVYDAPLQQVESFIISKF</sequence>
<name>A0A2I1HS15_9GLOM</name>
<proteinExistence type="predicted"/>
<organism evidence="1 2">
    <name type="scientific">Rhizophagus irregularis</name>
    <dbReference type="NCBI Taxonomy" id="588596"/>
    <lineage>
        <taxon>Eukaryota</taxon>
        <taxon>Fungi</taxon>
        <taxon>Fungi incertae sedis</taxon>
        <taxon>Mucoromycota</taxon>
        <taxon>Glomeromycotina</taxon>
        <taxon>Glomeromycetes</taxon>
        <taxon>Glomerales</taxon>
        <taxon>Glomeraceae</taxon>
        <taxon>Rhizophagus</taxon>
    </lineage>
</organism>
<gene>
    <name evidence="1" type="ORF">RhiirA4_486985</name>
</gene>
<evidence type="ECO:0000313" key="1">
    <source>
        <dbReference type="EMBL" id="PKY61679.1"/>
    </source>
</evidence>
<dbReference type="VEuPathDB" id="FungiDB:FUN_010242"/>